<dbReference type="EMBL" id="CYRY02012343">
    <property type="protein sequence ID" value="VCW79608.1"/>
    <property type="molecule type" value="Genomic_DNA"/>
</dbReference>
<reference evidence="3 4" key="1">
    <citation type="submission" date="2018-10" db="EMBL/GenBank/DDBJ databases">
        <authorList>
            <person name="Ekblom R."/>
            <person name="Jareborg N."/>
        </authorList>
    </citation>
    <scope>NUCLEOTIDE SEQUENCE [LARGE SCALE GENOMIC DNA]</scope>
    <source>
        <tissue evidence="3">Muscle</tissue>
    </source>
</reference>
<dbReference type="PANTHER" id="PTHR21501">
    <property type="entry name" value="PROTEIN FAM-161"/>
    <property type="match status" value="1"/>
</dbReference>
<evidence type="ECO:0000313" key="4">
    <source>
        <dbReference type="Proteomes" id="UP000269945"/>
    </source>
</evidence>
<feature type="region of interest" description="Disordered" evidence="2">
    <location>
        <begin position="1"/>
        <end position="54"/>
    </location>
</feature>
<accession>A0A9X9LRB8</accession>
<proteinExistence type="predicted"/>
<gene>
    <name evidence="3" type="ORF">BN2614_LOCUS2</name>
</gene>
<dbReference type="GO" id="GO:0044782">
    <property type="term" value="P:cilium organization"/>
    <property type="evidence" value="ECO:0007669"/>
    <property type="project" value="TreeGrafter"/>
</dbReference>
<dbReference type="PANTHER" id="PTHR21501:SF3">
    <property type="entry name" value="PROTEIN FAM161A"/>
    <property type="match status" value="1"/>
</dbReference>
<dbReference type="GO" id="GO:0036064">
    <property type="term" value="C:ciliary basal body"/>
    <property type="evidence" value="ECO:0007669"/>
    <property type="project" value="TreeGrafter"/>
</dbReference>
<dbReference type="Proteomes" id="UP000269945">
    <property type="component" value="Unassembled WGS sequence"/>
</dbReference>
<organism evidence="3 4">
    <name type="scientific">Gulo gulo</name>
    <name type="common">Wolverine</name>
    <name type="synonym">Gluton</name>
    <dbReference type="NCBI Taxonomy" id="48420"/>
    <lineage>
        <taxon>Eukaryota</taxon>
        <taxon>Metazoa</taxon>
        <taxon>Chordata</taxon>
        <taxon>Craniata</taxon>
        <taxon>Vertebrata</taxon>
        <taxon>Euteleostomi</taxon>
        <taxon>Mammalia</taxon>
        <taxon>Eutheria</taxon>
        <taxon>Laurasiatheria</taxon>
        <taxon>Carnivora</taxon>
        <taxon>Caniformia</taxon>
        <taxon>Musteloidea</taxon>
        <taxon>Mustelidae</taxon>
        <taxon>Guloninae</taxon>
        <taxon>Gulo</taxon>
    </lineage>
</organism>
<dbReference type="AlphaFoldDB" id="A0A9X9LRB8"/>
<keyword evidence="4" id="KW-1185">Reference proteome</keyword>
<name>A0A9X9LRB8_GULGU</name>
<evidence type="ECO:0000313" key="3">
    <source>
        <dbReference type="EMBL" id="VCW79608.1"/>
    </source>
</evidence>
<comment type="caution">
    <text evidence="3">The sequence shown here is derived from an EMBL/GenBank/DDBJ whole genome shotgun (WGS) entry which is preliminary data.</text>
</comment>
<protein>
    <submittedName>
        <fullName evidence="3">Uncharacterized protein</fullName>
    </submittedName>
</protein>
<keyword evidence="1" id="KW-0175">Coiled coil</keyword>
<evidence type="ECO:0000256" key="1">
    <source>
        <dbReference type="ARBA" id="ARBA00023054"/>
    </source>
</evidence>
<dbReference type="GO" id="GO:0032391">
    <property type="term" value="C:photoreceptor connecting cilium"/>
    <property type="evidence" value="ECO:0007669"/>
    <property type="project" value="TreeGrafter"/>
</dbReference>
<sequence length="144" mass="16072">MAASHRAAKLEASSLQTPENPSIGAQVAQNEREDPSEALAAAAAALEEEEGDEEKKAVLPALARADFNTNISEVDEQTHINKEEFVDFSDIYHSNEEYFRKLEELKAAHLETMAKLEKMYQNKLNLKEVQPVIIREEASSVSSR</sequence>
<dbReference type="InterPro" id="IPR051655">
    <property type="entry name" value="FAM161"/>
</dbReference>
<evidence type="ECO:0000256" key="2">
    <source>
        <dbReference type="SAM" id="MobiDB-lite"/>
    </source>
</evidence>